<feature type="chain" id="PRO_5003617638" description="Thiamine pyrimidine synthase" evidence="13">
    <location>
        <begin position="22"/>
        <end position="402"/>
    </location>
</feature>
<keyword evidence="7" id="KW-0663">Pyridoxal phosphate</keyword>
<evidence type="ECO:0000259" key="14">
    <source>
        <dbReference type="Pfam" id="PF09084"/>
    </source>
</evidence>
<comment type="similarity">
    <text evidence="3">Belongs to the NMT1/THI5 family.</text>
</comment>
<evidence type="ECO:0000256" key="7">
    <source>
        <dbReference type="ARBA" id="ARBA00022898"/>
    </source>
</evidence>
<dbReference type="SUPFAM" id="SSF53850">
    <property type="entry name" value="Periplasmic binding protein-like II"/>
    <property type="match status" value="1"/>
</dbReference>
<evidence type="ECO:0000256" key="9">
    <source>
        <dbReference type="ARBA" id="ARBA00023004"/>
    </source>
</evidence>
<comment type="pathway">
    <text evidence="2">Cofactor biosynthesis; thiamine diphosphate biosynthesis.</text>
</comment>
<dbReference type="RefSeq" id="WP_009148074.1">
    <property type="nucleotide sequence ID" value="NZ_CP121471.1"/>
</dbReference>
<dbReference type="STRING" id="631362.Thi970DRAFT_01700"/>
<dbReference type="GO" id="GO:0016740">
    <property type="term" value="F:transferase activity"/>
    <property type="evidence" value="ECO:0007669"/>
    <property type="project" value="UniProtKB-KW"/>
</dbReference>
<dbReference type="Proteomes" id="UP000002964">
    <property type="component" value="Unassembled WGS sequence"/>
</dbReference>
<evidence type="ECO:0000313" key="16">
    <source>
        <dbReference type="Proteomes" id="UP000002964"/>
    </source>
</evidence>
<reference evidence="16" key="1">
    <citation type="submission" date="2011-06" db="EMBL/GenBank/DDBJ databases">
        <authorList>
            <consortium name="US DOE Joint Genome Institute (JGI-PGF)"/>
            <person name="Lucas S."/>
            <person name="Han J."/>
            <person name="Lapidus A."/>
            <person name="Cheng J.-F."/>
            <person name="Goodwin L."/>
            <person name="Pitluck S."/>
            <person name="Peters L."/>
            <person name="Land M.L."/>
            <person name="Hauser L."/>
            <person name="Vogl K."/>
            <person name="Liu Z."/>
            <person name="Overmann J."/>
            <person name="Frigaard N.-U."/>
            <person name="Bryant D.A."/>
            <person name="Woyke T.J."/>
        </authorList>
    </citation>
    <scope>NUCLEOTIDE SEQUENCE [LARGE SCALE GENOMIC DNA]</scope>
    <source>
        <strain evidence="16">970</strain>
    </source>
</reference>
<feature type="region of interest" description="Disordered" evidence="12">
    <location>
        <begin position="342"/>
        <end position="402"/>
    </location>
</feature>
<sequence length="402" mass="43392">MLDLRPLLLCAALVTPPLAQGAAPVSADGADSLPAVRIALQWSPQSQFAGFYLARQQGFYTAAGARVSLLHGNALRSSLAWLRQGKAELATAFLADAMVAAANSDTTAAEDPRPVLIGQLVRRSNLMLLAWKDHGISHLEDLDGRRVSLMPGPFSAAIRALLAEHQIQPELIPQYGTVNLFLHRGVSACAAMEYNEFHRVWQAGVDTDQLTVFLPRELGFDFPEDGLYARSDWLKDHGELAQRLWNATIKGWEYARDHPEEALDLVLTEAKHAGIPANRPHERWMLKHLLAAIFGEHSDAASANGQLSARAYAATAKALIAADFIKAPLPFAVFCPRCDAKDKTPSMAREPRPRPATVPASVPGPTPNSAPSPGARPARDSIPRSPPSANADASPDESANSR</sequence>
<name>H8Z1P4_9GAMM</name>
<evidence type="ECO:0000256" key="12">
    <source>
        <dbReference type="SAM" id="MobiDB-lite"/>
    </source>
</evidence>
<proteinExistence type="inferred from homology"/>
<dbReference type="EMBL" id="JH603169">
    <property type="protein sequence ID" value="EIC21489.1"/>
    <property type="molecule type" value="Genomic_DNA"/>
</dbReference>
<dbReference type="GO" id="GO:0046872">
    <property type="term" value="F:metal ion binding"/>
    <property type="evidence" value="ECO:0007669"/>
    <property type="project" value="UniProtKB-KW"/>
</dbReference>
<dbReference type="PANTHER" id="PTHR31528:SF1">
    <property type="entry name" value="4-AMINO-5-HYDROXYMETHYL-2-METHYLPYRIMIDINE PHOSPHATE SYNTHASE THI11-RELATED"/>
    <property type="match status" value="1"/>
</dbReference>
<feature type="compositionally biased region" description="Basic and acidic residues" evidence="12">
    <location>
        <begin position="342"/>
        <end position="353"/>
    </location>
</feature>
<keyword evidence="5" id="KW-0808">Transferase</keyword>
<keyword evidence="16" id="KW-1185">Reference proteome</keyword>
<gene>
    <name evidence="15" type="ORF">Thi970DRAFT_01700</name>
</gene>
<evidence type="ECO:0000256" key="6">
    <source>
        <dbReference type="ARBA" id="ARBA00022723"/>
    </source>
</evidence>
<keyword evidence="8" id="KW-0784">Thiamine biosynthesis</keyword>
<protein>
    <recommendedName>
        <fullName evidence="10">Thiamine pyrimidine synthase</fullName>
    </recommendedName>
</protein>
<dbReference type="HOGENOM" id="CLU_028871_1_3_6"/>
<evidence type="ECO:0000256" key="5">
    <source>
        <dbReference type="ARBA" id="ARBA00022679"/>
    </source>
</evidence>
<evidence type="ECO:0000256" key="10">
    <source>
        <dbReference type="ARBA" id="ARBA00033171"/>
    </source>
</evidence>
<comment type="subunit">
    <text evidence="4">Homodimer.</text>
</comment>
<feature type="domain" description="SsuA/THI5-like" evidence="14">
    <location>
        <begin position="46"/>
        <end position="262"/>
    </location>
</feature>
<comment type="function">
    <text evidence="1">Responsible for the formation of the pyrimidine heterocycle in the thiamine biosynthesis pathway. Catalyzes the formation of hydroxymethylpyrimidine phosphate (HMP-P) from histidine and pyridoxal phosphate (PLP). The protein uses PLP and the active site histidine to form HMP-P, generating an inactive enzyme. The enzyme can only undergo a single turnover, which suggests it is a suicide enzyme.</text>
</comment>
<dbReference type="Gene3D" id="3.40.190.10">
    <property type="entry name" value="Periplasmic binding protein-like II"/>
    <property type="match status" value="2"/>
</dbReference>
<evidence type="ECO:0000256" key="3">
    <source>
        <dbReference type="ARBA" id="ARBA00009406"/>
    </source>
</evidence>
<dbReference type="InterPro" id="IPR015168">
    <property type="entry name" value="SsuA/THI5"/>
</dbReference>
<dbReference type="GO" id="GO:0009228">
    <property type="term" value="P:thiamine biosynthetic process"/>
    <property type="evidence" value="ECO:0007669"/>
    <property type="project" value="UniProtKB-KW"/>
</dbReference>
<organism evidence="15 16">
    <name type="scientific">Thiorhodovibrio frisius</name>
    <dbReference type="NCBI Taxonomy" id="631362"/>
    <lineage>
        <taxon>Bacteria</taxon>
        <taxon>Pseudomonadati</taxon>
        <taxon>Pseudomonadota</taxon>
        <taxon>Gammaproteobacteria</taxon>
        <taxon>Chromatiales</taxon>
        <taxon>Chromatiaceae</taxon>
        <taxon>Thiorhodovibrio</taxon>
    </lineage>
</organism>
<dbReference type="InterPro" id="IPR027939">
    <property type="entry name" value="NMT1/THI5"/>
</dbReference>
<evidence type="ECO:0000256" key="8">
    <source>
        <dbReference type="ARBA" id="ARBA00022977"/>
    </source>
</evidence>
<keyword evidence="13" id="KW-0732">Signal</keyword>
<evidence type="ECO:0000256" key="13">
    <source>
        <dbReference type="SAM" id="SignalP"/>
    </source>
</evidence>
<evidence type="ECO:0000256" key="11">
    <source>
        <dbReference type="ARBA" id="ARBA00048179"/>
    </source>
</evidence>
<dbReference type="eggNOG" id="COG0715">
    <property type="taxonomic scope" value="Bacteria"/>
</dbReference>
<dbReference type="PANTHER" id="PTHR31528">
    <property type="entry name" value="4-AMINO-5-HYDROXYMETHYL-2-METHYLPYRIMIDINE PHOSPHATE SYNTHASE THI11-RELATED"/>
    <property type="match status" value="1"/>
</dbReference>
<reference evidence="15 16" key="2">
    <citation type="submission" date="2011-11" db="EMBL/GenBank/DDBJ databases">
        <authorList>
            <consortium name="US DOE Joint Genome Institute"/>
            <person name="Lucas S."/>
            <person name="Han J."/>
            <person name="Lapidus A."/>
            <person name="Cheng J.-F."/>
            <person name="Goodwin L."/>
            <person name="Pitluck S."/>
            <person name="Peters L."/>
            <person name="Ovchinnikova G."/>
            <person name="Zhang X."/>
            <person name="Detter J.C."/>
            <person name="Han C."/>
            <person name="Tapia R."/>
            <person name="Land M."/>
            <person name="Hauser L."/>
            <person name="Kyrpides N."/>
            <person name="Ivanova N."/>
            <person name="Pagani I."/>
            <person name="Vogl K."/>
            <person name="Liu Z."/>
            <person name="Overmann J."/>
            <person name="Frigaard N.-U."/>
            <person name="Bryant D."/>
            <person name="Woyke T."/>
        </authorList>
    </citation>
    <scope>NUCLEOTIDE SEQUENCE [LARGE SCALE GENOMIC DNA]</scope>
    <source>
        <strain evidence="15 16">970</strain>
    </source>
</reference>
<keyword evidence="9" id="KW-0408">Iron</keyword>
<evidence type="ECO:0000256" key="4">
    <source>
        <dbReference type="ARBA" id="ARBA00011738"/>
    </source>
</evidence>
<accession>H8Z1P4</accession>
<keyword evidence="6" id="KW-0479">Metal-binding</keyword>
<dbReference type="Pfam" id="PF09084">
    <property type="entry name" value="NMT1"/>
    <property type="match status" value="1"/>
</dbReference>
<evidence type="ECO:0000256" key="2">
    <source>
        <dbReference type="ARBA" id="ARBA00004948"/>
    </source>
</evidence>
<comment type="catalytic activity">
    <reaction evidence="11">
        <text>N(6)-(pyridoxal phosphate)-L-lysyl-[4-amino-5-hydroxymethyl-2-methylpyrimidine phosphate synthase] + L-histidyl-[4-amino-5-hydroxymethyl-2-methylpyrimidine phosphate synthase] + 2 Fe(3+) + 4 H2O = L-lysyl-[4-amino-5-hydroxymethyl-2-methylpyrimidine phosphate synthase] + (2S)-2-amino-5-hydroxy-4-oxopentanoyl-[4-amino-5-hydroxymethyl-2-methylpyrimidine phosphate synthase] + 4-amino-2-methyl-5-(phosphooxymethyl)pyrimidine + 3-oxopropanoate + 2 Fe(2+) + 2 H(+)</text>
        <dbReference type="Rhea" id="RHEA:65756"/>
        <dbReference type="Rhea" id="RHEA-COMP:16892"/>
        <dbReference type="Rhea" id="RHEA-COMP:16893"/>
        <dbReference type="Rhea" id="RHEA-COMP:16894"/>
        <dbReference type="Rhea" id="RHEA-COMP:16895"/>
        <dbReference type="ChEBI" id="CHEBI:15377"/>
        <dbReference type="ChEBI" id="CHEBI:15378"/>
        <dbReference type="ChEBI" id="CHEBI:29033"/>
        <dbReference type="ChEBI" id="CHEBI:29034"/>
        <dbReference type="ChEBI" id="CHEBI:29969"/>
        <dbReference type="ChEBI" id="CHEBI:29979"/>
        <dbReference type="ChEBI" id="CHEBI:33190"/>
        <dbReference type="ChEBI" id="CHEBI:58354"/>
        <dbReference type="ChEBI" id="CHEBI:143915"/>
        <dbReference type="ChEBI" id="CHEBI:157692"/>
    </reaction>
    <physiologicalReaction direction="left-to-right" evidence="11">
        <dbReference type="Rhea" id="RHEA:65757"/>
    </physiologicalReaction>
</comment>
<evidence type="ECO:0000256" key="1">
    <source>
        <dbReference type="ARBA" id="ARBA00003469"/>
    </source>
</evidence>
<evidence type="ECO:0000313" key="15">
    <source>
        <dbReference type="EMBL" id="EIC21489.1"/>
    </source>
</evidence>
<feature type="signal peptide" evidence="13">
    <location>
        <begin position="1"/>
        <end position="21"/>
    </location>
</feature>
<dbReference type="AlphaFoldDB" id="H8Z1P4"/>
<dbReference type="OrthoDB" id="9791874at2"/>